<organism evidence="4 5">
    <name type="scientific">Raphidocelis subcapitata</name>
    <dbReference type="NCBI Taxonomy" id="307507"/>
    <lineage>
        <taxon>Eukaryota</taxon>
        <taxon>Viridiplantae</taxon>
        <taxon>Chlorophyta</taxon>
        <taxon>core chlorophytes</taxon>
        <taxon>Chlorophyceae</taxon>
        <taxon>CS clade</taxon>
        <taxon>Sphaeropleales</taxon>
        <taxon>Selenastraceae</taxon>
        <taxon>Raphidocelis</taxon>
    </lineage>
</organism>
<feature type="domain" description="JmjC" evidence="3">
    <location>
        <begin position="173"/>
        <end position="363"/>
    </location>
</feature>
<feature type="compositionally biased region" description="Low complexity" evidence="2">
    <location>
        <begin position="138"/>
        <end position="160"/>
    </location>
</feature>
<dbReference type="InterPro" id="IPR014710">
    <property type="entry name" value="RmlC-like_jellyroll"/>
</dbReference>
<evidence type="ECO:0000256" key="1">
    <source>
        <dbReference type="ARBA" id="ARBA00006801"/>
    </source>
</evidence>
<sequence length="410" mass="44674">MEGGKGVQTRTLELLKRLSRELSDLDLGALIDEVEGAIEPAEFLRRYVGPNKPLIVRGGARHWPAVGRWDRRYLAETAGHETVTVAFTPNGLADAVTAAPLGGPEPLCFCEPHQRRMLFSEFIDAFFDSRRRWLAWRQKQQQQQQQQKPQQQQQQPQQQPGEEEGDPPDVPYLQAQNGSLTDEMPSLLGDVEEQLPWARAAFGVAPDAVNIFIGDERSQTTFHKDHYENIYAVVAGVKVFHLLPPCDAWRLGGASLPAATYAPCGAGGRLQPVVDTCKRRVTWSAVDPHPDDPAAAAARFPHFWDPSLPRPLVAELRAGDVLYLPAMWHHYVDQRPDEGCAEPWVIAVNAWTDMSWGAGYAHFKLVEALAADAGLLPAPQEDSGSGGGECGADGGSSTSTSGDGSGSSAT</sequence>
<proteinExistence type="inferred from homology"/>
<accession>A0A2V0PIW3</accession>
<feature type="region of interest" description="Disordered" evidence="2">
    <location>
        <begin position="377"/>
        <end position="410"/>
    </location>
</feature>
<evidence type="ECO:0000259" key="3">
    <source>
        <dbReference type="PROSITE" id="PS51184"/>
    </source>
</evidence>
<dbReference type="PANTHER" id="PTHR12461:SF99">
    <property type="entry name" value="BIFUNCTIONAL PEPTIDASE AND (3S)-LYSYL HYDROXYLASE JMJD7"/>
    <property type="match status" value="1"/>
</dbReference>
<name>A0A2V0PIW3_9CHLO</name>
<evidence type="ECO:0000256" key="2">
    <source>
        <dbReference type="SAM" id="MobiDB-lite"/>
    </source>
</evidence>
<protein>
    <recommendedName>
        <fullName evidence="3">JmjC domain-containing protein</fullName>
    </recommendedName>
</protein>
<evidence type="ECO:0000313" key="5">
    <source>
        <dbReference type="Proteomes" id="UP000247498"/>
    </source>
</evidence>
<dbReference type="PROSITE" id="PS51184">
    <property type="entry name" value="JMJC"/>
    <property type="match status" value="1"/>
</dbReference>
<reference evidence="4 5" key="1">
    <citation type="journal article" date="2018" name="Sci. Rep.">
        <title>Raphidocelis subcapitata (=Pseudokirchneriella subcapitata) provides an insight into genome evolution and environmental adaptations in the Sphaeropleales.</title>
        <authorList>
            <person name="Suzuki S."/>
            <person name="Yamaguchi H."/>
            <person name="Nakajima N."/>
            <person name="Kawachi M."/>
        </authorList>
    </citation>
    <scope>NUCLEOTIDE SEQUENCE [LARGE SCALE GENOMIC DNA]</scope>
    <source>
        <strain evidence="4 5">NIES-35</strain>
    </source>
</reference>
<keyword evidence="5" id="KW-1185">Reference proteome</keyword>
<dbReference type="Pfam" id="PF13621">
    <property type="entry name" value="Cupin_8"/>
    <property type="match status" value="1"/>
</dbReference>
<dbReference type="InParanoid" id="A0A2V0PIW3"/>
<dbReference type="SUPFAM" id="SSF51197">
    <property type="entry name" value="Clavaminate synthase-like"/>
    <property type="match status" value="1"/>
</dbReference>
<dbReference type="Gene3D" id="2.60.120.10">
    <property type="entry name" value="Jelly Rolls"/>
    <property type="match status" value="1"/>
</dbReference>
<feature type="region of interest" description="Disordered" evidence="2">
    <location>
        <begin position="137"/>
        <end position="176"/>
    </location>
</feature>
<dbReference type="SMART" id="SM00558">
    <property type="entry name" value="JmjC"/>
    <property type="match status" value="1"/>
</dbReference>
<dbReference type="Proteomes" id="UP000247498">
    <property type="component" value="Unassembled WGS sequence"/>
</dbReference>
<dbReference type="FunCoup" id="A0A2V0PIW3">
    <property type="interactions" value="1609"/>
</dbReference>
<dbReference type="OrthoDB" id="415358at2759"/>
<dbReference type="AlphaFoldDB" id="A0A2V0PIW3"/>
<comment type="similarity">
    <text evidence="1">Belongs to the JARID1 histone demethylase family.</text>
</comment>
<evidence type="ECO:0000313" key="4">
    <source>
        <dbReference type="EMBL" id="GBF99754.1"/>
    </source>
</evidence>
<dbReference type="STRING" id="307507.A0A2V0PIW3"/>
<feature type="compositionally biased region" description="Gly residues" evidence="2">
    <location>
        <begin position="384"/>
        <end position="394"/>
    </location>
</feature>
<dbReference type="PANTHER" id="PTHR12461">
    <property type="entry name" value="HYPOXIA-INDUCIBLE FACTOR 1 ALPHA INHIBITOR-RELATED"/>
    <property type="match status" value="1"/>
</dbReference>
<dbReference type="EMBL" id="BDRX01000171">
    <property type="protein sequence ID" value="GBF99754.1"/>
    <property type="molecule type" value="Genomic_DNA"/>
</dbReference>
<gene>
    <name evidence="4" type="ORF">Rsub_12529</name>
</gene>
<feature type="compositionally biased region" description="Low complexity" evidence="2">
    <location>
        <begin position="395"/>
        <end position="410"/>
    </location>
</feature>
<comment type="caution">
    <text evidence="4">The sequence shown here is derived from an EMBL/GenBank/DDBJ whole genome shotgun (WGS) entry which is preliminary data.</text>
</comment>
<dbReference type="InterPro" id="IPR041667">
    <property type="entry name" value="Cupin_8"/>
</dbReference>
<dbReference type="InterPro" id="IPR003347">
    <property type="entry name" value="JmjC_dom"/>
</dbReference>